<dbReference type="EMBL" id="CAJNIZ010024180">
    <property type="protein sequence ID" value="CAE7474633.1"/>
    <property type="molecule type" value="Genomic_DNA"/>
</dbReference>
<proteinExistence type="predicted"/>
<keyword evidence="3" id="KW-1185">Reference proteome</keyword>
<name>A0A812SB48_SYMPI</name>
<organism evidence="2 3">
    <name type="scientific">Symbiodinium pilosum</name>
    <name type="common">Dinoflagellate</name>
    <dbReference type="NCBI Taxonomy" id="2952"/>
    <lineage>
        <taxon>Eukaryota</taxon>
        <taxon>Sar</taxon>
        <taxon>Alveolata</taxon>
        <taxon>Dinophyceae</taxon>
        <taxon>Suessiales</taxon>
        <taxon>Symbiodiniaceae</taxon>
        <taxon>Symbiodinium</taxon>
    </lineage>
</organism>
<protein>
    <submittedName>
        <fullName evidence="2">Uncharacterized protein</fullName>
    </submittedName>
</protein>
<dbReference type="Proteomes" id="UP000649617">
    <property type="component" value="Unassembled WGS sequence"/>
</dbReference>
<evidence type="ECO:0000313" key="2">
    <source>
        <dbReference type="EMBL" id="CAE7474633.1"/>
    </source>
</evidence>
<feature type="region of interest" description="Disordered" evidence="1">
    <location>
        <begin position="31"/>
        <end position="50"/>
    </location>
</feature>
<dbReference type="OrthoDB" id="424471at2759"/>
<evidence type="ECO:0000313" key="3">
    <source>
        <dbReference type="Proteomes" id="UP000649617"/>
    </source>
</evidence>
<comment type="caution">
    <text evidence="2">The sequence shown here is derived from an EMBL/GenBank/DDBJ whole genome shotgun (WGS) entry which is preliminary data.</text>
</comment>
<gene>
    <name evidence="2" type="ORF">SPIL2461_LOCUS12058</name>
</gene>
<reference evidence="2" key="1">
    <citation type="submission" date="2021-02" db="EMBL/GenBank/DDBJ databases">
        <authorList>
            <person name="Dougan E. K."/>
            <person name="Rhodes N."/>
            <person name="Thang M."/>
            <person name="Chan C."/>
        </authorList>
    </citation>
    <scope>NUCLEOTIDE SEQUENCE</scope>
</reference>
<dbReference type="AlphaFoldDB" id="A0A812SB48"/>
<accession>A0A812SB48</accession>
<sequence>MSILMSTLSTVAEGPQGCRSEIRPRIMLHPDGSPETSPKHATVASNPRPFTKVHGNATVQERPFHRSWSLHKKKLPLVSHPHPKPWSHSSCPGKKETPEGLNVFHRVWLTDVGSRGRWNKHKKKEFYEKQDREMQSKIPYDQKFFSTDTHYKFWTHLLDGGVTAGGQEKLDYGYRGPASTKQHFYVGKFENVKHYQRIVRTGYVDQATKQYKELHLDDRDEFDNRLKDDMINHNDEELRWAKQTSFDIFRPKNTLSCPQLGADYVSRAG</sequence>
<evidence type="ECO:0000256" key="1">
    <source>
        <dbReference type="SAM" id="MobiDB-lite"/>
    </source>
</evidence>